<evidence type="ECO:0000313" key="7">
    <source>
        <dbReference type="EMBL" id="RTY37876.1"/>
    </source>
</evidence>
<dbReference type="InterPro" id="IPR012340">
    <property type="entry name" value="NA-bd_OB-fold"/>
</dbReference>
<dbReference type="PROSITE" id="PS50935">
    <property type="entry name" value="SSB"/>
    <property type="match status" value="1"/>
</dbReference>
<proteinExistence type="inferred from homology"/>
<evidence type="ECO:0000256" key="2">
    <source>
        <dbReference type="HAMAP-Rule" id="MF_00984"/>
    </source>
</evidence>
<comment type="subunit">
    <text evidence="2">Homotetramer.</text>
</comment>
<evidence type="ECO:0000313" key="8">
    <source>
        <dbReference type="Proteomes" id="UP000279908"/>
    </source>
</evidence>
<gene>
    <name evidence="7" type="primary">ssb</name>
    <name evidence="7" type="ORF">EKD02_06160</name>
    <name evidence="5" type="ORF">FP507_01750</name>
    <name evidence="6" type="ORF">GJ685_00770</name>
</gene>
<accession>A0A3S0MQD3</accession>
<protein>
    <recommendedName>
        <fullName evidence="2 3">Single-stranded DNA-binding protein</fullName>
        <shortName evidence="2">SSB</shortName>
    </recommendedName>
</protein>
<dbReference type="GO" id="GO:0003697">
    <property type="term" value="F:single-stranded DNA binding"/>
    <property type="evidence" value="ECO:0007669"/>
    <property type="project" value="UniProtKB-UniRule"/>
</dbReference>
<dbReference type="EMBL" id="RXYK01000007">
    <property type="protein sequence ID" value="RTY37876.1"/>
    <property type="molecule type" value="Genomic_DNA"/>
</dbReference>
<dbReference type="EMBL" id="WUBZ01000001">
    <property type="protein sequence ID" value="MWV53594.1"/>
    <property type="molecule type" value="Genomic_DNA"/>
</dbReference>
<sequence length="168" mass="18258">MARGINKVTLIGNLGSDPEVRQIPSGQTVANFTLATSDSYKDNSGTMQERTEWHRIVVWGRLAEICGQYLKKGRQVYLEGRIQTRSWDDQKTGEKKYATDIVCNEMQMLGGQGGSGGGSYGDAGQQQGSTPAQPQARPQQNDQAAPPATSQPPSGPMIENNDKDDLPF</sequence>
<evidence type="ECO:0000256" key="1">
    <source>
        <dbReference type="ARBA" id="ARBA00023125"/>
    </source>
</evidence>
<keyword evidence="1 2" id="KW-0238">DNA-binding</keyword>
<evidence type="ECO:0000313" key="9">
    <source>
        <dbReference type="Proteomes" id="UP000327458"/>
    </source>
</evidence>
<dbReference type="Proteomes" id="UP000279908">
    <property type="component" value="Unassembled WGS sequence"/>
</dbReference>
<dbReference type="SUPFAM" id="SSF50249">
    <property type="entry name" value="Nucleic acid-binding proteins"/>
    <property type="match status" value="1"/>
</dbReference>
<dbReference type="GO" id="GO:0006260">
    <property type="term" value="P:DNA replication"/>
    <property type="evidence" value="ECO:0007669"/>
    <property type="project" value="InterPro"/>
</dbReference>
<dbReference type="InterPro" id="IPR011344">
    <property type="entry name" value="ssDNA-bd"/>
</dbReference>
<name>A0A3S0MQD3_CHLPH</name>
<reference evidence="7 8" key="1">
    <citation type="submission" date="2018-12" db="EMBL/GenBank/DDBJ databases">
        <authorList>
            <person name="Lunina O.N."/>
            <person name="Grouzdev D.S."/>
            <person name="Gorlenko V.M."/>
            <person name="Savvichev A.S."/>
        </authorList>
    </citation>
    <scope>NUCLEOTIDE SEQUENCE [LARGE SCALE GENOMIC DNA]</scope>
    <source>
        <strain evidence="7 8">BrKhr-17</strain>
    </source>
</reference>
<dbReference type="NCBIfam" id="TIGR00621">
    <property type="entry name" value="ssb"/>
    <property type="match status" value="1"/>
</dbReference>
<dbReference type="HAMAP" id="MF_00984">
    <property type="entry name" value="SSB"/>
    <property type="match status" value="1"/>
</dbReference>
<reference evidence="6 10" key="3">
    <citation type="submission" date="2019-11" db="EMBL/GenBank/DDBJ databases">
        <title>Green- and brown-colored morphotypes of Chlorobia in the stratified aquatic ecosystems of Kandalaksha Gulf (White Sea): A model for study of the accessory genome evolution.</title>
        <authorList>
            <person name="Grouzdev D.S."/>
        </authorList>
    </citation>
    <scope>NUCLEOTIDE SEQUENCE [LARGE SCALE GENOMIC DNA]</scope>
    <source>
        <strain evidence="6 10">ZM</strain>
    </source>
</reference>
<dbReference type="RefSeq" id="WP_011889577.1">
    <property type="nucleotide sequence ID" value="NZ_CP041698.1"/>
</dbReference>
<dbReference type="CDD" id="cd04496">
    <property type="entry name" value="SSB_OBF"/>
    <property type="match status" value="1"/>
</dbReference>
<dbReference type="AlphaFoldDB" id="A0A3S0MQD3"/>
<dbReference type="PANTHER" id="PTHR10302">
    <property type="entry name" value="SINGLE-STRANDED DNA-BINDING PROTEIN"/>
    <property type="match status" value="1"/>
</dbReference>
<feature type="compositionally biased region" description="Gly residues" evidence="4">
    <location>
        <begin position="110"/>
        <end position="121"/>
    </location>
</feature>
<evidence type="ECO:0000313" key="6">
    <source>
        <dbReference type="EMBL" id="MWV53594.1"/>
    </source>
</evidence>
<evidence type="ECO:0000256" key="3">
    <source>
        <dbReference type="PIRNR" id="PIRNR002070"/>
    </source>
</evidence>
<dbReference type="Gene3D" id="2.40.50.140">
    <property type="entry name" value="Nucleic acid-binding proteins"/>
    <property type="match status" value="1"/>
</dbReference>
<dbReference type="Pfam" id="PF00436">
    <property type="entry name" value="SSB"/>
    <property type="match status" value="1"/>
</dbReference>
<dbReference type="Proteomes" id="UP000327458">
    <property type="component" value="Unassembled WGS sequence"/>
</dbReference>
<dbReference type="EMBL" id="VMRG01000001">
    <property type="protein sequence ID" value="KAA6231968.1"/>
    <property type="molecule type" value="Genomic_DNA"/>
</dbReference>
<keyword evidence="10" id="KW-1185">Reference proteome</keyword>
<organism evidence="7 8">
    <name type="scientific">Chlorobium phaeovibrioides</name>
    <dbReference type="NCBI Taxonomy" id="1094"/>
    <lineage>
        <taxon>Bacteria</taxon>
        <taxon>Pseudomonadati</taxon>
        <taxon>Chlorobiota</taxon>
        <taxon>Chlorobiia</taxon>
        <taxon>Chlorobiales</taxon>
        <taxon>Chlorobiaceae</taxon>
        <taxon>Chlorobium/Pelodictyon group</taxon>
        <taxon>Chlorobium</taxon>
    </lineage>
</organism>
<evidence type="ECO:0000256" key="4">
    <source>
        <dbReference type="SAM" id="MobiDB-lite"/>
    </source>
</evidence>
<reference evidence="5 9" key="2">
    <citation type="submission" date="2019-07" db="EMBL/GenBank/DDBJ databases">
        <title>Draft genome Sequence of Chlorobium phaeovibrioides sp. strain PhvTcv-s14, from the Phylum Chlorobi.</title>
        <authorList>
            <person name="Babenko V."/>
            <person name="Boldyreva D."/>
            <person name="Kanygina A."/>
            <person name="Selezneva O."/>
            <person name="Akopiyan T."/>
            <person name="Lunina O."/>
        </authorList>
    </citation>
    <scope>NUCLEOTIDE SEQUENCE [LARGE SCALE GENOMIC DNA]</scope>
    <source>
        <strain evidence="5 9">GrTcv12</strain>
    </source>
</reference>
<comment type="caution">
    <text evidence="2">Lacks conserved residue(s) required for the propagation of feature annotation.</text>
</comment>
<dbReference type="GO" id="GO:0009295">
    <property type="term" value="C:nucleoid"/>
    <property type="evidence" value="ECO:0007669"/>
    <property type="project" value="TreeGrafter"/>
</dbReference>
<comment type="caution">
    <text evidence="7">The sequence shown here is derived from an EMBL/GenBank/DDBJ whole genome shotgun (WGS) entry which is preliminary data.</text>
</comment>
<feature type="compositionally biased region" description="Polar residues" evidence="4">
    <location>
        <begin position="130"/>
        <end position="142"/>
    </location>
</feature>
<dbReference type="PIRSF" id="PIRSF002070">
    <property type="entry name" value="SSB"/>
    <property type="match status" value="1"/>
</dbReference>
<evidence type="ECO:0000313" key="10">
    <source>
        <dbReference type="Proteomes" id="UP000489351"/>
    </source>
</evidence>
<feature type="region of interest" description="Disordered" evidence="4">
    <location>
        <begin position="108"/>
        <end position="168"/>
    </location>
</feature>
<dbReference type="OMA" id="KTQWHRI"/>
<evidence type="ECO:0000313" key="5">
    <source>
        <dbReference type="EMBL" id="KAA6231968.1"/>
    </source>
</evidence>
<dbReference type="PANTHER" id="PTHR10302:SF27">
    <property type="entry name" value="SINGLE-STRANDED DNA-BINDING PROTEIN"/>
    <property type="match status" value="1"/>
</dbReference>
<dbReference type="InterPro" id="IPR000424">
    <property type="entry name" value="Primosome_PriB/ssb"/>
</dbReference>
<dbReference type="Proteomes" id="UP000489351">
    <property type="component" value="Unassembled WGS sequence"/>
</dbReference>